<protein>
    <submittedName>
        <fullName evidence="2">Uncharacterized protein</fullName>
    </submittedName>
</protein>
<evidence type="ECO:0000256" key="1">
    <source>
        <dbReference type="SAM" id="MobiDB-lite"/>
    </source>
</evidence>
<dbReference type="AlphaFoldDB" id="A0AAD5SZZ7"/>
<sequence length="409" mass="45123">MAASEFDDSESLPRSVIVGINSNSEMMTPLLPNAVPKVKSDQVNENIPIEHGSYLSTTTSSVNSPTLKPSMYSHPPTCKIYVPHDTDKKRATSSSTATTPGTTSSSSPEKNKNIDMAPIAILVDAAPIYYCSEACGISIARHRLAASILGTSHSATTISTTPTAPTDAKTRSTTLQNHLHCLVTKKQKRGMKRAVVDQIRQKLDISAEKCTRLEKFSAVATATDEDDTAKAAFMIPSARHDAADRTRLCALQSRDAILKTRVRALEVWVSRIDDAAVNADCGCARDDEDGRHGPVCGFDRRIINEWRVPCVGEWMQLTEKERIFAFNGGGVWHEENKQLVDDSVCMIQGKCPYHFGWKILRVAEVETEINLAMQDIEKNYEDMKRVIDGMRDRRNAASKAFIDIAKGKH</sequence>
<reference evidence="2" key="1">
    <citation type="submission" date="2020-05" db="EMBL/GenBank/DDBJ databases">
        <title>Phylogenomic resolution of chytrid fungi.</title>
        <authorList>
            <person name="Stajich J.E."/>
            <person name="Amses K."/>
            <person name="Simmons R."/>
            <person name="Seto K."/>
            <person name="Myers J."/>
            <person name="Bonds A."/>
            <person name="Quandt C.A."/>
            <person name="Barry K."/>
            <person name="Liu P."/>
            <person name="Grigoriev I."/>
            <person name="Longcore J.E."/>
            <person name="James T.Y."/>
        </authorList>
    </citation>
    <scope>NUCLEOTIDE SEQUENCE</scope>
    <source>
        <strain evidence="2">JEL0513</strain>
    </source>
</reference>
<feature type="region of interest" description="Disordered" evidence="1">
    <location>
        <begin position="88"/>
        <end position="112"/>
    </location>
</feature>
<dbReference type="EMBL" id="JADGJH010001225">
    <property type="protein sequence ID" value="KAJ3116494.1"/>
    <property type="molecule type" value="Genomic_DNA"/>
</dbReference>
<evidence type="ECO:0000313" key="3">
    <source>
        <dbReference type="Proteomes" id="UP001211907"/>
    </source>
</evidence>
<proteinExistence type="predicted"/>
<evidence type="ECO:0000313" key="2">
    <source>
        <dbReference type="EMBL" id="KAJ3116494.1"/>
    </source>
</evidence>
<keyword evidence="3" id="KW-1185">Reference proteome</keyword>
<name>A0AAD5SZZ7_9FUNG</name>
<accession>A0AAD5SZZ7</accession>
<dbReference type="Proteomes" id="UP001211907">
    <property type="component" value="Unassembled WGS sequence"/>
</dbReference>
<feature type="compositionally biased region" description="Low complexity" evidence="1">
    <location>
        <begin position="92"/>
        <end position="108"/>
    </location>
</feature>
<organism evidence="2 3">
    <name type="scientific">Physocladia obscura</name>
    <dbReference type="NCBI Taxonomy" id="109957"/>
    <lineage>
        <taxon>Eukaryota</taxon>
        <taxon>Fungi</taxon>
        <taxon>Fungi incertae sedis</taxon>
        <taxon>Chytridiomycota</taxon>
        <taxon>Chytridiomycota incertae sedis</taxon>
        <taxon>Chytridiomycetes</taxon>
        <taxon>Chytridiales</taxon>
        <taxon>Chytriomycetaceae</taxon>
        <taxon>Physocladia</taxon>
    </lineage>
</organism>
<gene>
    <name evidence="2" type="ORF">HK100_001047</name>
</gene>
<comment type="caution">
    <text evidence="2">The sequence shown here is derived from an EMBL/GenBank/DDBJ whole genome shotgun (WGS) entry which is preliminary data.</text>
</comment>